<keyword evidence="2" id="KW-1185">Reference proteome</keyword>
<protein>
    <submittedName>
        <fullName evidence="1">Uncharacterized protein</fullName>
    </submittedName>
</protein>
<gene>
    <name evidence="1" type="ORF">L1987_19870</name>
</gene>
<comment type="caution">
    <text evidence="1">The sequence shown here is derived from an EMBL/GenBank/DDBJ whole genome shotgun (WGS) entry which is preliminary data.</text>
</comment>
<dbReference type="Proteomes" id="UP001056120">
    <property type="component" value="Linkage Group LG07"/>
</dbReference>
<evidence type="ECO:0000313" key="1">
    <source>
        <dbReference type="EMBL" id="KAI3810259.1"/>
    </source>
</evidence>
<dbReference type="EMBL" id="CM042024">
    <property type="protein sequence ID" value="KAI3810259.1"/>
    <property type="molecule type" value="Genomic_DNA"/>
</dbReference>
<name>A0ACB9IQP6_9ASTR</name>
<organism evidence="1 2">
    <name type="scientific">Smallanthus sonchifolius</name>
    <dbReference type="NCBI Taxonomy" id="185202"/>
    <lineage>
        <taxon>Eukaryota</taxon>
        <taxon>Viridiplantae</taxon>
        <taxon>Streptophyta</taxon>
        <taxon>Embryophyta</taxon>
        <taxon>Tracheophyta</taxon>
        <taxon>Spermatophyta</taxon>
        <taxon>Magnoliopsida</taxon>
        <taxon>eudicotyledons</taxon>
        <taxon>Gunneridae</taxon>
        <taxon>Pentapetalae</taxon>
        <taxon>asterids</taxon>
        <taxon>campanulids</taxon>
        <taxon>Asterales</taxon>
        <taxon>Asteraceae</taxon>
        <taxon>Asteroideae</taxon>
        <taxon>Heliantheae alliance</taxon>
        <taxon>Millerieae</taxon>
        <taxon>Smallanthus</taxon>
    </lineage>
</organism>
<proteinExistence type="predicted"/>
<evidence type="ECO:0000313" key="2">
    <source>
        <dbReference type="Proteomes" id="UP001056120"/>
    </source>
</evidence>
<sequence length="93" mass="10804">MRLLSAHRKAQRYARYMVETVGNRSFSPDASKRKMESIDQQLGLTVEEGLHQGFWKVRKETVIYVKMNWLLPVLIHLDIQKAMGTMKEIGVTL</sequence>
<reference evidence="1 2" key="2">
    <citation type="journal article" date="2022" name="Mol. Ecol. Resour.">
        <title>The genomes of chicory, endive, great burdock and yacon provide insights into Asteraceae paleo-polyploidization history and plant inulin production.</title>
        <authorList>
            <person name="Fan W."/>
            <person name="Wang S."/>
            <person name="Wang H."/>
            <person name="Wang A."/>
            <person name="Jiang F."/>
            <person name="Liu H."/>
            <person name="Zhao H."/>
            <person name="Xu D."/>
            <person name="Zhang Y."/>
        </authorList>
    </citation>
    <scope>NUCLEOTIDE SEQUENCE [LARGE SCALE GENOMIC DNA]</scope>
    <source>
        <strain evidence="2">cv. Yunnan</strain>
        <tissue evidence="1">Leaves</tissue>
    </source>
</reference>
<reference evidence="2" key="1">
    <citation type="journal article" date="2022" name="Mol. Ecol. Resour.">
        <title>The genomes of chicory, endive, great burdock and yacon provide insights into Asteraceae palaeo-polyploidization history and plant inulin production.</title>
        <authorList>
            <person name="Fan W."/>
            <person name="Wang S."/>
            <person name="Wang H."/>
            <person name="Wang A."/>
            <person name="Jiang F."/>
            <person name="Liu H."/>
            <person name="Zhao H."/>
            <person name="Xu D."/>
            <person name="Zhang Y."/>
        </authorList>
    </citation>
    <scope>NUCLEOTIDE SEQUENCE [LARGE SCALE GENOMIC DNA]</scope>
    <source>
        <strain evidence="2">cv. Yunnan</strain>
    </source>
</reference>
<accession>A0ACB9IQP6</accession>